<feature type="compositionally biased region" description="Basic residues" evidence="3">
    <location>
        <begin position="95"/>
        <end position="110"/>
    </location>
</feature>
<dbReference type="Gene3D" id="1.10.418.10">
    <property type="entry name" value="Calponin-like domain"/>
    <property type="match status" value="1"/>
</dbReference>
<dbReference type="EMBL" id="JAABOA010005542">
    <property type="protein sequence ID" value="KAF9576282.1"/>
    <property type="molecule type" value="Genomic_DNA"/>
</dbReference>
<feature type="region of interest" description="Disordered" evidence="3">
    <location>
        <begin position="87"/>
        <end position="112"/>
    </location>
</feature>
<dbReference type="InterPro" id="IPR036872">
    <property type="entry name" value="CH_dom_sf"/>
</dbReference>
<dbReference type="SUPFAM" id="SSF47576">
    <property type="entry name" value="Calponin-homology domain, CH-domain"/>
    <property type="match status" value="1"/>
</dbReference>
<reference evidence="5" key="1">
    <citation type="journal article" date="2020" name="Fungal Divers.">
        <title>Resolving the Mortierellaceae phylogeny through synthesis of multi-gene phylogenetics and phylogenomics.</title>
        <authorList>
            <person name="Vandepol N."/>
            <person name="Liber J."/>
            <person name="Desiro A."/>
            <person name="Na H."/>
            <person name="Kennedy M."/>
            <person name="Barry K."/>
            <person name="Grigoriev I.V."/>
            <person name="Miller A.N."/>
            <person name="O'Donnell K."/>
            <person name="Stajich J.E."/>
            <person name="Bonito G."/>
        </authorList>
    </citation>
    <scope>NUCLEOTIDE SEQUENCE</scope>
    <source>
        <strain evidence="5">KOD1015</strain>
    </source>
</reference>
<dbReference type="AlphaFoldDB" id="A0A9P6K9Z4"/>
<keyword evidence="6" id="KW-1185">Reference proteome</keyword>
<gene>
    <name evidence="5" type="ORF">BGW38_008163</name>
</gene>
<feature type="domain" description="Calponin-homology (CH)" evidence="4">
    <location>
        <begin position="128"/>
        <end position="245"/>
    </location>
</feature>
<keyword evidence="1" id="KW-0677">Repeat</keyword>
<feature type="region of interest" description="Disordered" evidence="3">
    <location>
        <begin position="14"/>
        <end position="34"/>
    </location>
</feature>
<dbReference type="OrthoDB" id="10017054at2759"/>
<evidence type="ECO:0000256" key="1">
    <source>
        <dbReference type="ARBA" id="ARBA00022737"/>
    </source>
</evidence>
<evidence type="ECO:0000256" key="3">
    <source>
        <dbReference type="SAM" id="MobiDB-lite"/>
    </source>
</evidence>
<name>A0A9P6K9Z4_9FUNG</name>
<feature type="non-terminal residue" evidence="5">
    <location>
        <position position="264"/>
    </location>
</feature>
<sequence>MSWLLKSKRLQSAGANTNNINNNSNTATSGSNIHPTGGHGIYSLGSNNLSTSSVSSLPGLGHGYSTHSGSNVNLHHSSVSLALNTAAGTASSGPHHPHSIHHSHPSHHPHHLDAGEDMVRQFAASQLDTQKSTFIRWVNVQLQQAHAALTSNVPFTPMTVIERDLRDGKRLIQLLEHVSGEPLKPERSNMRIHQMANVSKALTYLEKSLDNENKDALASIGNEDIVDGNLKLTLGLVWLILYRFRIQHIANTMLEIYPTLTEDS</sequence>
<dbReference type="InterPro" id="IPR001715">
    <property type="entry name" value="CH_dom"/>
</dbReference>
<dbReference type="PROSITE" id="PS00019">
    <property type="entry name" value="ACTININ_1"/>
    <property type="match status" value="1"/>
</dbReference>
<dbReference type="PANTHER" id="PTHR11915">
    <property type="entry name" value="SPECTRIN/FILAMIN RELATED CYTOSKELETAL PROTEIN"/>
    <property type="match status" value="1"/>
</dbReference>
<evidence type="ECO:0000313" key="5">
    <source>
        <dbReference type="EMBL" id="KAF9576282.1"/>
    </source>
</evidence>
<dbReference type="GO" id="GO:0003779">
    <property type="term" value="F:actin binding"/>
    <property type="evidence" value="ECO:0007669"/>
    <property type="project" value="UniProtKB-KW"/>
</dbReference>
<dbReference type="Pfam" id="PF00307">
    <property type="entry name" value="CH"/>
    <property type="match status" value="1"/>
</dbReference>
<evidence type="ECO:0000313" key="6">
    <source>
        <dbReference type="Proteomes" id="UP000780801"/>
    </source>
</evidence>
<evidence type="ECO:0000259" key="4">
    <source>
        <dbReference type="PROSITE" id="PS50021"/>
    </source>
</evidence>
<dbReference type="InterPro" id="IPR001589">
    <property type="entry name" value="Actinin_actin-bd_CS"/>
</dbReference>
<dbReference type="Proteomes" id="UP000780801">
    <property type="component" value="Unassembled WGS sequence"/>
</dbReference>
<dbReference type="PROSITE" id="PS00020">
    <property type="entry name" value="ACTININ_2"/>
    <property type="match status" value="1"/>
</dbReference>
<dbReference type="PROSITE" id="PS50021">
    <property type="entry name" value="CH"/>
    <property type="match status" value="1"/>
</dbReference>
<proteinExistence type="predicted"/>
<protein>
    <recommendedName>
        <fullName evidence="4">Calponin-homology (CH) domain-containing protein</fullName>
    </recommendedName>
</protein>
<organism evidence="5 6">
    <name type="scientific">Lunasporangiospora selenospora</name>
    <dbReference type="NCBI Taxonomy" id="979761"/>
    <lineage>
        <taxon>Eukaryota</taxon>
        <taxon>Fungi</taxon>
        <taxon>Fungi incertae sedis</taxon>
        <taxon>Mucoromycota</taxon>
        <taxon>Mortierellomycotina</taxon>
        <taxon>Mortierellomycetes</taxon>
        <taxon>Mortierellales</taxon>
        <taxon>Mortierellaceae</taxon>
        <taxon>Lunasporangiospora</taxon>
    </lineage>
</organism>
<dbReference type="SMART" id="SM00033">
    <property type="entry name" value="CH"/>
    <property type="match status" value="1"/>
</dbReference>
<evidence type="ECO:0000256" key="2">
    <source>
        <dbReference type="ARBA" id="ARBA00023203"/>
    </source>
</evidence>
<accession>A0A9P6K9Z4</accession>
<comment type="caution">
    <text evidence="5">The sequence shown here is derived from an EMBL/GenBank/DDBJ whole genome shotgun (WGS) entry which is preliminary data.</text>
</comment>
<keyword evidence="2" id="KW-0009">Actin-binding</keyword>
<feature type="compositionally biased region" description="Low complexity" evidence="3">
    <location>
        <begin position="14"/>
        <end position="33"/>
    </location>
</feature>